<reference evidence="4" key="1">
    <citation type="submission" date="2021-02" db="EMBL/GenBank/DDBJ databases">
        <authorList>
            <person name="Nowell W R."/>
        </authorList>
    </citation>
    <scope>NUCLEOTIDE SEQUENCE</scope>
</reference>
<dbReference type="PROSITE" id="PS50053">
    <property type="entry name" value="UBIQUITIN_2"/>
    <property type="match status" value="1"/>
</dbReference>
<proteinExistence type="predicted"/>
<accession>A0A814UPV4</accession>
<feature type="compositionally biased region" description="Acidic residues" evidence="1">
    <location>
        <begin position="358"/>
        <end position="376"/>
    </location>
</feature>
<dbReference type="Proteomes" id="UP000663829">
    <property type="component" value="Unassembled WGS sequence"/>
</dbReference>
<dbReference type="PANTHER" id="PTHR10666">
    <property type="entry name" value="UBIQUITIN"/>
    <property type="match status" value="1"/>
</dbReference>
<evidence type="ECO:0000313" key="3">
    <source>
        <dbReference type="EMBL" id="CAF1000758.1"/>
    </source>
</evidence>
<dbReference type="AlphaFoldDB" id="A0A814UPV4"/>
<dbReference type="Proteomes" id="UP000681722">
    <property type="component" value="Unassembled WGS sequence"/>
</dbReference>
<dbReference type="InterPro" id="IPR029071">
    <property type="entry name" value="Ubiquitin-like_domsf"/>
</dbReference>
<dbReference type="Pfam" id="PF00240">
    <property type="entry name" value="ubiquitin"/>
    <property type="match status" value="1"/>
</dbReference>
<keyword evidence="7" id="KW-1185">Reference proteome</keyword>
<dbReference type="EMBL" id="CAJNOK010006337">
    <property type="protein sequence ID" value="CAF1000758.1"/>
    <property type="molecule type" value="Genomic_DNA"/>
</dbReference>
<protein>
    <recommendedName>
        <fullName evidence="2">Ubiquitin-like domain-containing protein</fullName>
    </recommendedName>
</protein>
<gene>
    <name evidence="4" type="ORF">GPM918_LOCUS22539</name>
    <name evidence="3" type="ORF">OVA965_LOCUS14547</name>
    <name evidence="6" type="ORF">SRO942_LOCUS22537</name>
    <name evidence="5" type="ORF">TMI583_LOCUS14551</name>
</gene>
<dbReference type="EMBL" id="CAJNOQ010007759">
    <property type="protein sequence ID" value="CAF1177890.1"/>
    <property type="molecule type" value="Genomic_DNA"/>
</dbReference>
<dbReference type="InterPro" id="IPR019956">
    <property type="entry name" value="Ubiquitin_dom"/>
</dbReference>
<dbReference type="InterPro" id="IPR050158">
    <property type="entry name" value="Ubiquitin_ubiquitin-like"/>
</dbReference>
<dbReference type="SMART" id="SM00213">
    <property type="entry name" value="UBQ"/>
    <property type="match status" value="1"/>
</dbReference>
<dbReference type="OrthoDB" id="10010538at2759"/>
<dbReference type="Proteomes" id="UP000677228">
    <property type="component" value="Unassembled WGS sequence"/>
</dbReference>
<evidence type="ECO:0000313" key="6">
    <source>
        <dbReference type="EMBL" id="CAF3942029.1"/>
    </source>
</evidence>
<dbReference type="PROSITE" id="PS00299">
    <property type="entry name" value="UBIQUITIN_1"/>
    <property type="match status" value="1"/>
</dbReference>
<dbReference type="EMBL" id="CAJOBC010007759">
    <property type="protein sequence ID" value="CAF3942029.1"/>
    <property type="molecule type" value="Genomic_DNA"/>
</dbReference>
<evidence type="ECO:0000313" key="7">
    <source>
        <dbReference type="Proteomes" id="UP000663829"/>
    </source>
</evidence>
<evidence type="ECO:0000256" key="1">
    <source>
        <dbReference type="SAM" id="MobiDB-lite"/>
    </source>
</evidence>
<evidence type="ECO:0000313" key="5">
    <source>
        <dbReference type="EMBL" id="CAF3770177.1"/>
    </source>
</evidence>
<dbReference type="InterPro" id="IPR000626">
    <property type="entry name" value="Ubiquitin-like_dom"/>
</dbReference>
<dbReference type="PRINTS" id="PR00348">
    <property type="entry name" value="UBIQUITIN"/>
</dbReference>
<dbReference type="InterPro" id="IPR019954">
    <property type="entry name" value="Ubiquitin_CS"/>
</dbReference>
<comment type="caution">
    <text evidence="4">The sequence shown here is derived from an EMBL/GenBank/DDBJ whole genome shotgun (WGS) entry which is preliminary data.</text>
</comment>
<name>A0A814UPV4_9BILA</name>
<feature type="domain" description="Ubiquitin-like" evidence="2">
    <location>
        <begin position="220"/>
        <end position="273"/>
    </location>
</feature>
<dbReference type="SUPFAM" id="SSF54236">
    <property type="entry name" value="Ubiquitin-like"/>
    <property type="match status" value="1"/>
</dbReference>
<feature type="region of interest" description="Disordered" evidence="1">
    <location>
        <begin position="355"/>
        <end position="376"/>
    </location>
</feature>
<dbReference type="Proteomes" id="UP000682733">
    <property type="component" value="Unassembled WGS sequence"/>
</dbReference>
<organism evidence="4 7">
    <name type="scientific">Didymodactylos carnosus</name>
    <dbReference type="NCBI Taxonomy" id="1234261"/>
    <lineage>
        <taxon>Eukaryota</taxon>
        <taxon>Metazoa</taxon>
        <taxon>Spiralia</taxon>
        <taxon>Gnathifera</taxon>
        <taxon>Rotifera</taxon>
        <taxon>Eurotatoria</taxon>
        <taxon>Bdelloidea</taxon>
        <taxon>Philodinida</taxon>
        <taxon>Philodinidae</taxon>
        <taxon>Didymodactylos</taxon>
    </lineage>
</organism>
<dbReference type="EMBL" id="CAJOBA010006345">
    <property type="protein sequence ID" value="CAF3770177.1"/>
    <property type="molecule type" value="Genomic_DNA"/>
</dbReference>
<sequence>MATVAAIPAVPTSFVYDDLISQVQAVQYQIAEIENLLNTRLENEIKERDQLKFHALTFVDPYGNQMINKHMNHEMISKIIRKYKKDYVPKYLQRWIQVGTMDHGVIAPLTDCELRSSVSEYINLSGRRFVADGEVTVWFGSYEDSTLNKFVINHMLMDNMEKIRLQINKRCTNVELKSCTLNQCGELNNSDWDKGKTLKCDDTVMSSKLYENNCVLMAKVTEKKKLIQDKEGIPPDQQRLVFAGKQLEDDITLEKYNIQKESTLHLVQRLRGGMYHFTSGRQDFKMLPYDGAEAIKAVIAFKFEEIKNVYHLSLAELQESILKAQVVLSVLYRTTKNVYTPDNVPNLKVIMLQTDESNGNDDDSDGTQDDDVSTQQ</sequence>
<evidence type="ECO:0000259" key="2">
    <source>
        <dbReference type="PROSITE" id="PS50053"/>
    </source>
</evidence>
<evidence type="ECO:0000313" key="4">
    <source>
        <dbReference type="EMBL" id="CAF1177890.1"/>
    </source>
</evidence>
<dbReference type="Gene3D" id="3.10.20.90">
    <property type="entry name" value="Phosphatidylinositol 3-kinase Catalytic Subunit, Chain A, domain 1"/>
    <property type="match status" value="1"/>
</dbReference>